<evidence type="ECO:0008006" key="5">
    <source>
        <dbReference type="Google" id="ProtNLM"/>
    </source>
</evidence>
<evidence type="ECO:0000256" key="2">
    <source>
        <dbReference type="SAM" id="SignalP"/>
    </source>
</evidence>
<dbReference type="InterPro" id="IPR029052">
    <property type="entry name" value="Metallo-depent_PP-like"/>
</dbReference>
<feature type="region of interest" description="Disordered" evidence="1">
    <location>
        <begin position="173"/>
        <end position="192"/>
    </location>
</feature>
<dbReference type="SUPFAM" id="SSF56300">
    <property type="entry name" value="Metallo-dependent phosphatases"/>
    <property type="match status" value="1"/>
</dbReference>
<accession>A0ABS7A6H9</accession>
<feature type="chain" id="PRO_5046818640" description="Calcineurin-like phosphoesterase domain-containing protein" evidence="2">
    <location>
        <begin position="19"/>
        <end position="328"/>
    </location>
</feature>
<organism evidence="3 4">
    <name type="scientific">Roseomonas alba</name>
    <dbReference type="NCBI Taxonomy" id="2846776"/>
    <lineage>
        <taxon>Bacteria</taxon>
        <taxon>Pseudomonadati</taxon>
        <taxon>Pseudomonadota</taxon>
        <taxon>Alphaproteobacteria</taxon>
        <taxon>Acetobacterales</taxon>
        <taxon>Roseomonadaceae</taxon>
        <taxon>Roseomonas</taxon>
    </lineage>
</organism>
<gene>
    <name evidence="3" type="ORF">KPL78_08605</name>
</gene>
<evidence type="ECO:0000256" key="1">
    <source>
        <dbReference type="SAM" id="MobiDB-lite"/>
    </source>
</evidence>
<name>A0ABS7A6H9_9PROT</name>
<dbReference type="RefSeq" id="WP_219762474.1">
    <property type="nucleotide sequence ID" value="NZ_JAHYBZ010000002.1"/>
</dbReference>
<comment type="caution">
    <text evidence="3">The sequence shown here is derived from an EMBL/GenBank/DDBJ whole genome shotgun (WGS) entry which is preliminary data.</text>
</comment>
<keyword evidence="2" id="KW-0732">Signal</keyword>
<reference evidence="3 4" key="1">
    <citation type="submission" date="2021-07" db="EMBL/GenBank/DDBJ databases">
        <authorList>
            <person name="So Y."/>
        </authorList>
    </citation>
    <scope>NUCLEOTIDE SEQUENCE [LARGE SCALE GENOMIC DNA]</scope>
    <source>
        <strain evidence="3 4">HJA6</strain>
    </source>
</reference>
<sequence>MRIVLALIAALATMPAQAEPFRFVAFGDMPYCLPGAPQDCPAEEGRVARLMGDINAAQPAFTIFVGDTKGGSELCTDERTLRAFTWMGLANHPLVYTPGDNEWTDCWQDRAGRFDQLERLALLRNRFFRDARSLGRGMALTRQADADPAHAAYVENARWMRDGVVFATLHVVGSNNNRPTEPGERPASRPPEGAMAEFQARDAANLAWLAASFATAREQNARAVVIAMQAEMYYAERCGSGQTSGFVALREALAREAATFARPVLLIHGDIHAWLQDRPVPAAPNLTRIMVPGAEDVRAVVVTVDPEAAYPWAFRLIGPEDRVRRNPC</sequence>
<protein>
    <recommendedName>
        <fullName evidence="5">Calcineurin-like phosphoesterase domain-containing protein</fullName>
    </recommendedName>
</protein>
<evidence type="ECO:0000313" key="4">
    <source>
        <dbReference type="Proteomes" id="UP001196565"/>
    </source>
</evidence>
<dbReference type="Proteomes" id="UP001196565">
    <property type="component" value="Unassembled WGS sequence"/>
</dbReference>
<feature type="signal peptide" evidence="2">
    <location>
        <begin position="1"/>
        <end position="18"/>
    </location>
</feature>
<keyword evidence="4" id="KW-1185">Reference proteome</keyword>
<proteinExistence type="predicted"/>
<dbReference type="EMBL" id="JAHYBZ010000002">
    <property type="protein sequence ID" value="MBW6397902.1"/>
    <property type="molecule type" value="Genomic_DNA"/>
</dbReference>
<evidence type="ECO:0000313" key="3">
    <source>
        <dbReference type="EMBL" id="MBW6397902.1"/>
    </source>
</evidence>